<dbReference type="Proteomes" id="UP000254330">
    <property type="component" value="Unassembled WGS sequence"/>
</dbReference>
<accession>A0A2U3AA03</accession>
<dbReference type="OrthoDB" id="2138638at2"/>
<keyword evidence="5" id="KW-1185">Reference proteome</keyword>
<keyword evidence="1" id="KW-0732">Signal</keyword>
<dbReference type="EMBL" id="SNZG01000039">
    <property type="protein sequence ID" value="TDR34372.1"/>
    <property type="molecule type" value="Genomic_DNA"/>
</dbReference>
<sequence>MRKVIPVVTSLSIVFSFATGVQAVQPSSINANVKKQLTTDVPVLLPNYLKPVKEKYWTAKTISSKNKYYVKYYAVHKNVPINSVDLNKLKPQMTMKGTTYKTEAAAKKALAYMDFTKQGRKVSLGNRQKGYQDAGAGSLWTSWNHRGWAYTIHTTTKDSGRALEQAKKLVSFVHREPFEIKKDYGVIYVDDHEDYSYFKMRKGLTVYEGQKLTMGSEIAKTIQSLK</sequence>
<evidence type="ECO:0000313" key="4">
    <source>
        <dbReference type="Proteomes" id="UP000254330"/>
    </source>
</evidence>
<reference evidence="2 4" key="1">
    <citation type="submission" date="2018-06" db="EMBL/GenBank/DDBJ databases">
        <authorList>
            <consortium name="Pathogen Informatics"/>
            <person name="Doyle S."/>
        </authorList>
    </citation>
    <scope>NUCLEOTIDE SEQUENCE [LARGE SCALE GENOMIC DNA]</scope>
    <source>
        <strain evidence="2 4">NCTC10597</strain>
    </source>
</reference>
<organism evidence="2 4">
    <name type="scientific">Kurthia zopfii</name>
    <dbReference type="NCBI Taxonomy" id="1650"/>
    <lineage>
        <taxon>Bacteria</taxon>
        <taxon>Bacillati</taxon>
        <taxon>Bacillota</taxon>
        <taxon>Bacilli</taxon>
        <taxon>Bacillales</taxon>
        <taxon>Caryophanaceae</taxon>
        <taxon>Kurthia</taxon>
    </lineage>
</organism>
<dbReference type="AlphaFoldDB" id="A0A2U3AA03"/>
<reference evidence="3 5" key="2">
    <citation type="submission" date="2019-03" db="EMBL/GenBank/DDBJ databases">
        <title>Genomic Encyclopedia of Type Strains, Phase IV (KMG-IV): sequencing the most valuable type-strain genomes for metagenomic binning, comparative biology and taxonomic classification.</title>
        <authorList>
            <person name="Goeker M."/>
        </authorList>
    </citation>
    <scope>NUCLEOTIDE SEQUENCE [LARGE SCALE GENOMIC DNA]</scope>
    <source>
        <strain evidence="3 5">DSM 20580</strain>
    </source>
</reference>
<evidence type="ECO:0000313" key="2">
    <source>
        <dbReference type="EMBL" id="STX10994.1"/>
    </source>
</evidence>
<comment type="caution">
    <text evidence="2">The sequence shown here is derived from an EMBL/GenBank/DDBJ whole genome shotgun (WGS) entry which is preliminary data.</text>
</comment>
<evidence type="ECO:0000313" key="3">
    <source>
        <dbReference type="EMBL" id="TDR34372.1"/>
    </source>
</evidence>
<dbReference type="EMBL" id="UGNP01000001">
    <property type="protein sequence ID" value="STX10994.1"/>
    <property type="molecule type" value="Genomic_DNA"/>
</dbReference>
<evidence type="ECO:0000256" key="1">
    <source>
        <dbReference type="SAM" id="SignalP"/>
    </source>
</evidence>
<gene>
    <name evidence="3" type="ORF">DFR61_1397</name>
    <name evidence="2" type="ORF">NCTC10597_02788</name>
</gene>
<proteinExistence type="predicted"/>
<dbReference type="RefSeq" id="WP_109350600.1">
    <property type="nucleotide sequence ID" value="NZ_BJUE01000045.1"/>
</dbReference>
<feature type="signal peptide" evidence="1">
    <location>
        <begin position="1"/>
        <end position="23"/>
    </location>
</feature>
<dbReference type="Proteomes" id="UP000294641">
    <property type="component" value="Unassembled WGS sequence"/>
</dbReference>
<name>A0A2U3AA03_9BACL</name>
<evidence type="ECO:0000313" key="5">
    <source>
        <dbReference type="Proteomes" id="UP000294641"/>
    </source>
</evidence>
<feature type="chain" id="PRO_5044580916" evidence="1">
    <location>
        <begin position="24"/>
        <end position="226"/>
    </location>
</feature>
<protein>
    <submittedName>
        <fullName evidence="2">Uncharacterized protein</fullName>
    </submittedName>
</protein>